<name>A0ABP8MJM5_9BACT</name>
<dbReference type="Gene3D" id="3.40.630.30">
    <property type="match status" value="1"/>
</dbReference>
<evidence type="ECO:0000256" key="1">
    <source>
        <dbReference type="ARBA" id="ARBA00022679"/>
    </source>
</evidence>
<keyword evidence="2" id="KW-0012">Acyltransferase</keyword>
<dbReference type="Pfam" id="PF13673">
    <property type="entry name" value="Acetyltransf_10"/>
    <property type="match status" value="1"/>
</dbReference>
<dbReference type="Proteomes" id="UP001501410">
    <property type="component" value="Unassembled WGS sequence"/>
</dbReference>
<evidence type="ECO:0000259" key="3">
    <source>
        <dbReference type="PROSITE" id="PS51186"/>
    </source>
</evidence>
<feature type="domain" description="N-acetyltransferase" evidence="3">
    <location>
        <begin position="5"/>
        <end position="146"/>
    </location>
</feature>
<dbReference type="EMBL" id="BAABEZ010000004">
    <property type="protein sequence ID" value="GAA4450538.1"/>
    <property type="molecule type" value="Genomic_DNA"/>
</dbReference>
<dbReference type="InterPro" id="IPR000182">
    <property type="entry name" value="GNAT_dom"/>
</dbReference>
<sequence>MSSTITLTRIDARHPLFPEVFALRDTGLRKPLGQSLYEEDTSGDLEDDIFIAQDGARIIGCLMAKPLPGQVIKLRQMIVDSAFQGKGIGRELMQAAEAFVRSNGAKQIMLHARNTAIPFYEKLGYAVHGDTFEEVGIPHKLMSKEL</sequence>
<reference evidence="5" key="1">
    <citation type="journal article" date="2019" name="Int. J. Syst. Evol. Microbiol.">
        <title>The Global Catalogue of Microorganisms (GCM) 10K type strain sequencing project: providing services to taxonomists for standard genome sequencing and annotation.</title>
        <authorList>
            <consortium name="The Broad Institute Genomics Platform"/>
            <consortium name="The Broad Institute Genome Sequencing Center for Infectious Disease"/>
            <person name="Wu L."/>
            <person name="Ma J."/>
        </authorList>
    </citation>
    <scope>NUCLEOTIDE SEQUENCE [LARGE SCALE GENOMIC DNA]</scope>
    <source>
        <strain evidence="5">JCM 31921</strain>
    </source>
</reference>
<dbReference type="PROSITE" id="PS51186">
    <property type="entry name" value="GNAT"/>
    <property type="match status" value="1"/>
</dbReference>
<dbReference type="InterPro" id="IPR050832">
    <property type="entry name" value="Bact_Acetyltransf"/>
</dbReference>
<comment type="caution">
    <text evidence="4">The sequence shown here is derived from an EMBL/GenBank/DDBJ whole genome shotgun (WGS) entry which is preliminary data.</text>
</comment>
<evidence type="ECO:0000313" key="5">
    <source>
        <dbReference type="Proteomes" id="UP001501410"/>
    </source>
</evidence>
<gene>
    <name evidence="4" type="ORF">GCM10023092_06570</name>
</gene>
<evidence type="ECO:0000256" key="2">
    <source>
        <dbReference type="ARBA" id="ARBA00023315"/>
    </source>
</evidence>
<dbReference type="CDD" id="cd04301">
    <property type="entry name" value="NAT_SF"/>
    <property type="match status" value="1"/>
</dbReference>
<dbReference type="SUPFAM" id="SSF55729">
    <property type="entry name" value="Acyl-CoA N-acyltransferases (Nat)"/>
    <property type="match status" value="1"/>
</dbReference>
<proteinExistence type="predicted"/>
<dbReference type="PANTHER" id="PTHR43877">
    <property type="entry name" value="AMINOALKYLPHOSPHONATE N-ACETYLTRANSFERASE-RELATED-RELATED"/>
    <property type="match status" value="1"/>
</dbReference>
<dbReference type="InterPro" id="IPR016181">
    <property type="entry name" value="Acyl_CoA_acyltransferase"/>
</dbReference>
<dbReference type="RefSeq" id="WP_344822659.1">
    <property type="nucleotide sequence ID" value="NZ_BAABEZ010000004.1"/>
</dbReference>
<keyword evidence="1" id="KW-0808">Transferase</keyword>
<evidence type="ECO:0000313" key="4">
    <source>
        <dbReference type="EMBL" id="GAA4450538.1"/>
    </source>
</evidence>
<keyword evidence="5" id="KW-1185">Reference proteome</keyword>
<accession>A0ABP8MJM5</accession>
<organism evidence="4 5">
    <name type="scientific">Rurimicrobium arvi</name>
    <dbReference type="NCBI Taxonomy" id="2049916"/>
    <lineage>
        <taxon>Bacteria</taxon>
        <taxon>Pseudomonadati</taxon>
        <taxon>Bacteroidota</taxon>
        <taxon>Chitinophagia</taxon>
        <taxon>Chitinophagales</taxon>
        <taxon>Chitinophagaceae</taxon>
        <taxon>Rurimicrobium</taxon>
    </lineage>
</organism>
<protein>
    <recommendedName>
        <fullName evidence="3">N-acetyltransferase domain-containing protein</fullName>
    </recommendedName>
</protein>